<dbReference type="Pfam" id="PF00005">
    <property type="entry name" value="ABC_tran"/>
    <property type="match status" value="1"/>
</dbReference>
<evidence type="ECO:0000259" key="10">
    <source>
        <dbReference type="PROSITE" id="PS50893"/>
    </source>
</evidence>
<evidence type="ECO:0000256" key="4">
    <source>
        <dbReference type="ARBA" id="ARBA00022692"/>
    </source>
</evidence>
<keyword evidence="8 9" id="KW-0472">Membrane</keyword>
<dbReference type="InterPro" id="IPR011527">
    <property type="entry name" value="ABC1_TM_dom"/>
</dbReference>
<dbReference type="InterPro" id="IPR003593">
    <property type="entry name" value="AAA+_ATPase"/>
</dbReference>
<dbReference type="PROSITE" id="PS50893">
    <property type="entry name" value="ABC_TRANSPORTER_2"/>
    <property type="match status" value="1"/>
</dbReference>
<dbReference type="STRING" id="1121869.SAMN03084138_01153"/>
<sequence>MRLADNVKAQWSIPGSVQTTEDPLLDCLVILTEYYGSPCSREALVASLPMRDARLTPDIFPQASSRAGLVSKIVRKPLNTIGEMLTPCVLLLADQKACILRSLDSETGTALIQLPDTGGESEISFEDLESQYVGYTILIKKQFRGDESVDIHQHTKKGHWLFSMLREAAPIYREALLASVVVNIFALVSPLFMMNVYDKILPNQAFESLWVLASGAALVFSFDYILRYVRSMLIDNAGKKIDIVVSSRLFAKSIGIPLEKRGPSVGGMAKQISEFDSVREMLTSTTITALVDLPFAIFFLFIIYIFAGDLAAVPLMSGIIIIGYAFAIQPKLRDAIEESSKFAGLKNGHLIESLSAMETIKANLAEGIVQKTWQQMIAHSATWGLKVKKISQSVSYLATFVTQMTAVVVVIFGVYRVSQGDISMGGIIAAVMLSSRVVSPMAQLANLLTRSNQTMSSLRQLDALMEQSDEFENKGHLISRRQLKGRIECSAVSFTYEETEEPVLYPTSLVIEEGESVAIIGKNGSGKTTLLKMFAGLYQPTQGSLRFDGVDSGQIHPADLRRNVGYMPQDITLFHGTIRDNILFGTRQVTEHQLIRAVQLSGVSQFTSLDSKGLDKQVGERGDALSRGQRQAVALARSILNDPSILLMDEPTSSMDAFAEKQFLRAMHQVSKERTLVLITHKMSLLEIVDRVVVVDKGRVFLDGPREVVLEKLSKGPNVGNDSRRQANNEK</sequence>
<dbReference type="GeneID" id="35872119"/>
<evidence type="ECO:0000259" key="11">
    <source>
        <dbReference type="PROSITE" id="PS50929"/>
    </source>
</evidence>
<evidence type="ECO:0000256" key="9">
    <source>
        <dbReference type="SAM" id="Phobius"/>
    </source>
</evidence>
<evidence type="ECO:0000256" key="5">
    <source>
        <dbReference type="ARBA" id="ARBA00022741"/>
    </source>
</evidence>
<keyword evidence="6 13" id="KW-0067">ATP-binding</keyword>
<dbReference type="Gene3D" id="3.40.50.300">
    <property type="entry name" value="P-loop containing nucleotide triphosphate hydrolases"/>
    <property type="match status" value="1"/>
</dbReference>
<feature type="domain" description="ABC transporter" evidence="10">
    <location>
        <begin position="487"/>
        <end position="722"/>
    </location>
</feature>
<keyword evidence="7 9" id="KW-1133">Transmembrane helix</keyword>
<dbReference type="GO" id="GO:0140359">
    <property type="term" value="F:ABC-type transporter activity"/>
    <property type="evidence" value="ECO:0007669"/>
    <property type="project" value="InterPro"/>
</dbReference>
<dbReference type="SMART" id="SM00382">
    <property type="entry name" value="AAA"/>
    <property type="match status" value="1"/>
</dbReference>
<dbReference type="CDD" id="cd18587">
    <property type="entry name" value="ABC_6TM_LapB_like"/>
    <property type="match status" value="1"/>
</dbReference>
<comment type="subcellular location">
    <subcellularLocation>
        <location evidence="1">Cell membrane</location>
        <topology evidence="1">Multi-pass membrane protein</topology>
    </subcellularLocation>
</comment>
<dbReference type="Pfam" id="PF00664">
    <property type="entry name" value="ABC_membrane"/>
    <property type="match status" value="1"/>
</dbReference>
<dbReference type="GO" id="GO:0005886">
    <property type="term" value="C:plasma membrane"/>
    <property type="evidence" value="ECO:0007669"/>
    <property type="project" value="UniProtKB-SubCell"/>
</dbReference>
<accession>A0A1I5M5K4</accession>
<evidence type="ECO:0000256" key="8">
    <source>
        <dbReference type="ARBA" id="ARBA00023136"/>
    </source>
</evidence>
<feature type="transmembrane region" description="Helical" evidence="9">
    <location>
        <begin position="394"/>
        <end position="415"/>
    </location>
</feature>
<reference evidence="13 14" key="1">
    <citation type="submission" date="2016-10" db="EMBL/GenBank/DDBJ databases">
        <authorList>
            <person name="de Groot N.N."/>
        </authorList>
    </citation>
    <scope>NUCLEOTIDE SEQUENCE [LARGE SCALE GENOMIC DNA]</scope>
    <source>
        <strain evidence="13 14">DSM 15893</strain>
    </source>
</reference>
<dbReference type="InterPro" id="IPR003439">
    <property type="entry name" value="ABC_transporter-like_ATP-bd"/>
</dbReference>
<protein>
    <submittedName>
        <fullName evidence="13">ATP-binding cassette, subfamily C, LapB</fullName>
    </submittedName>
</protein>
<evidence type="ECO:0000256" key="2">
    <source>
        <dbReference type="ARBA" id="ARBA00022448"/>
    </source>
</evidence>
<dbReference type="EMBL" id="FOWR01000007">
    <property type="protein sequence ID" value="SFP04206.1"/>
    <property type="molecule type" value="Genomic_DNA"/>
</dbReference>
<dbReference type="GO" id="GO:0034040">
    <property type="term" value="F:ATPase-coupled lipid transmembrane transporter activity"/>
    <property type="evidence" value="ECO:0007669"/>
    <property type="project" value="TreeGrafter"/>
</dbReference>
<organism evidence="13 14">
    <name type="scientific">Enterovibrio norvegicus DSM 15893</name>
    <dbReference type="NCBI Taxonomy" id="1121869"/>
    <lineage>
        <taxon>Bacteria</taxon>
        <taxon>Pseudomonadati</taxon>
        <taxon>Pseudomonadota</taxon>
        <taxon>Gammaproteobacteria</taxon>
        <taxon>Vibrionales</taxon>
        <taxon>Vibrionaceae</taxon>
        <taxon>Enterovibrio</taxon>
    </lineage>
</organism>
<dbReference type="InterPro" id="IPR005074">
    <property type="entry name" value="Peptidase_C39"/>
</dbReference>
<dbReference type="PROSITE" id="PS50990">
    <property type="entry name" value="PEPTIDASE_C39"/>
    <property type="match status" value="1"/>
</dbReference>
<dbReference type="Gene3D" id="3.90.70.10">
    <property type="entry name" value="Cysteine proteinases"/>
    <property type="match status" value="1"/>
</dbReference>
<gene>
    <name evidence="13" type="ORF">SAMN03084138_01153</name>
</gene>
<evidence type="ECO:0000313" key="14">
    <source>
        <dbReference type="Proteomes" id="UP000182692"/>
    </source>
</evidence>
<dbReference type="InterPro" id="IPR017750">
    <property type="entry name" value="ATPase_T1SS"/>
</dbReference>
<name>A0A1I5M5K4_9GAMM</name>
<feature type="domain" description="ABC transmembrane type-1" evidence="11">
    <location>
        <begin position="175"/>
        <end position="453"/>
    </location>
</feature>
<dbReference type="GO" id="GO:0016887">
    <property type="term" value="F:ATP hydrolysis activity"/>
    <property type="evidence" value="ECO:0007669"/>
    <property type="project" value="InterPro"/>
</dbReference>
<dbReference type="RefSeq" id="WP_244275942.1">
    <property type="nucleotide sequence ID" value="NZ_FOWR01000007.1"/>
</dbReference>
<feature type="transmembrane region" description="Helical" evidence="9">
    <location>
        <begin position="209"/>
        <end position="226"/>
    </location>
</feature>
<dbReference type="SUPFAM" id="SSF52540">
    <property type="entry name" value="P-loop containing nucleoside triphosphate hydrolases"/>
    <property type="match status" value="1"/>
</dbReference>
<feature type="transmembrane region" description="Helical" evidence="9">
    <location>
        <begin position="287"/>
        <end position="306"/>
    </location>
</feature>
<feature type="transmembrane region" description="Helical" evidence="9">
    <location>
        <begin position="312"/>
        <end position="328"/>
    </location>
</feature>
<evidence type="ECO:0000256" key="3">
    <source>
        <dbReference type="ARBA" id="ARBA00022475"/>
    </source>
</evidence>
<dbReference type="InterPro" id="IPR039421">
    <property type="entry name" value="Type_1_exporter"/>
</dbReference>
<evidence type="ECO:0000259" key="12">
    <source>
        <dbReference type="PROSITE" id="PS50990"/>
    </source>
</evidence>
<keyword evidence="2" id="KW-0813">Transport</keyword>
<keyword evidence="5" id="KW-0547">Nucleotide-binding</keyword>
<feature type="transmembrane region" description="Helical" evidence="9">
    <location>
        <begin position="175"/>
        <end position="197"/>
    </location>
</feature>
<evidence type="ECO:0000256" key="1">
    <source>
        <dbReference type="ARBA" id="ARBA00004651"/>
    </source>
</evidence>
<dbReference type="GO" id="GO:0005524">
    <property type="term" value="F:ATP binding"/>
    <property type="evidence" value="ECO:0007669"/>
    <property type="project" value="UniProtKB-KW"/>
</dbReference>
<dbReference type="NCBIfam" id="TIGR03375">
    <property type="entry name" value="type_I_sec_LssB"/>
    <property type="match status" value="1"/>
</dbReference>
<feature type="domain" description="Peptidase C39" evidence="12">
    <location>
        <begin position="18"/>
        <end position="139"/>
    </location>
</feature>
<dbReference type="CDD" id="cd02421">
    <property type="entry name" value="Peptidase_C39_likeD"/>
    <property type="match status" value="1"/>
</dbReference>
<dbReference type="FunFam" id="3.40.50.300:FF:000299">
    <property type="entry name" value="ABC transporter ATP-binding protein/permease"/>
    <property type="match status" value="1"/>
</dbReference>
<dbReference type="Gene3D" id="1.20.1560.10">
    <property type="entry name" value="ABC transporter type 1, transmembrane domain"/>
    <property type="match status" value="1"/>
</dbReference>
<dbReference type="AlphaFoldDB" id="A0A1I5M5K4"/>
<evidence type="ECO:0000256" key="6">
    <source>
        <dbReference type="ARBA" id="ARBA00022840"/>
    </source>
</evidence>
<keyword evidence="3" id="KW-1003">Cell membrane</keyword>
<dbReference type="SUPFAM" id="SSF90123">
    <property type="entry name" value="ABC transporter transmembrane region"/>
    <property type="match status" value="1"/>
</dbReference>
<evidence type="ECO:0000313" key="13">
    <source>
        <dbReference type="EMBL" id="SFP04206.1"/>
    </source>
</evidence>
<dbReference type="PANTHER" id="PTHR24221:SF248">
    <property type="entry name" value="ABC TRANSPORTER TRANSMEMBRANE REGION"/>
    <property type="match status" value="1"/>
</dbReference>
<dbReference type="PANTHER" id="PTHR24221">
    <property type="entry name" value="ATP-BINDING CASSETTE SUB-FAMILY B"/>
    <property type="match status" value="1"/>
</dbReference>
<dbReference type="PROSITE" id="PS50929">
    <property type="entry name" value="ABC_TM1F"/>
    <property type="match status" value="1"/>
</dbReference>
<dbReference type="InterPro" id="IPR036640">
    <property type="entry name" value="ABC1_TM_sf"/>
</dbReference>
<evidence type="ECO:0000256" key="7">
    <source>
        <dbReference type="ARBA" id="ARBA00022989"/>
    </source>
</evidence>
<dbReference type="Proteomes" id="UP000182692">
    <property type="component" value="Unassembled WGS sequence"/>
</dbReference>
<keyword evidence="4 9" id="KW-0812">Transmembrane</keyword>
<dbReference type="InterPro" id="IPR027417">
    <property type="entry name" value="P-loop_NTPase"/>
</dbReference>
<dbReference type="GO" id="GO:0006508">
    <property type="term" value="P:proteolysis"/>
    <property type="evidence" value="ECO:0007669"/>
    <property type="project" value="InterPro"/>
</dbReference>
<proteinExistence type="predicted"/>
<dbReference type="GO" id="GO:0008233">
    <property type="term" value="F:peptidase activity"/>
    <property type="evidence" value="ECO:0007669"/>
    <property type="project" value="InterPro"/>
</dbReference>